<evidence type="ECO:0000313" key="2">
    <source>
        <dbReference type="Proteomes" id="UP000075243"/>
    </source>
</evidence>
<proteinExistence type="predicted"/>
<dbReference type="Gramene" id="C.cajan_10765.t">
    <property type="protein sequence ID" value="C.cajan_10765.t.cds1"/>
    <property type="gene ID" value="C.cajan_10765"/>
</dbReference>
<accession>A0A151TXK1</accession>
<dbReference type="STRING" id="3821.A0A151TXK1"/>
<protein>
    <submittedName>
        <fullName evidence="1">Uncharacterized protein</fullName>
    </submittedName>
</protein>
<dbReference type="AlphaFoldDB" id="A0A151TXK1"/>
<organism evidence="1 2">
    <name type="scientific">Cajanus cajan</name>
    <name type="common">Pigeon pea</name>
    <name type="synonym">Cajanus indicus</name>
    <dbReference type="NCBI Taxonomy" id="3821"/>
    <lineage>
        <taxon>Eukaryota</taxon>
        <taxon>Viridiplantae</taxon>
        <taxon>Streptophyta</taxon>
        <taxon>Embryophyta</taxon>
        <taxon>Tracheophyta</taxon>
        <taxon>Spermatophyta</taxon>
        <taxon>Magnoliopsida</taxon>
        <taxon>eudicotyledons</taxon>
        <taxon>Gunneridae</taxon>
        <taxon>Pentapetalae</taxon>
        <taxon>rosids</taxon>
        <taxon>fabids</taxon>
        <taxon>Fabales</taxon>
        <taxon>Fabaceae</taxon>
        <taxon>Papilionoideae</taxon>
        <taxon>50 kb inversion clade</taxon>
        <taxon>NPAAA clade</taxon>
        <taxon>indigoferoid/millettioid clade</taxon>
        <taxon>Phaseoleae</taxon>
        <taxon>Cajanus</taxon>
    </lineage>
</organism>
<name>A0A151TXK1_CAJCA</name>
<sequence>MGDKAVHGEEAFALFGEPTKLENMKHNKIYDTHDFSFVGESKVFNQLQMV</sequence>
<dbReference type="Proteomes" id="UP000075243">
    <property type="component" value="Chromosome 3"/>
</dbReference>
<evidence type="ECO:0000313" key="1">
    <source>
        <dbReference type="EMBL" id="KYP71803.1"/>
    </source>
</evidence>
<dbReference type="EMBL" id="CM003605">
    <property type="protein sequence ID" value="KYP71803.1"/>
    <property type="molecule type" value="Genomic_DNA"/>
</dbReference>
<gene>
    <name evidence="1" type="ORF">KK1_011076</name>
</gene>
<keyword evidence="2" id="KW-1185">Reference proteome</keyword>
<reference evidence="1 2" key="1">
    <citation type="journal article" date="2012" name="Nat. Biotechnol.">
        <title>Draft genome sequence of pigeonpea (Cajanus cajan), an orphan legume crop of resource-poor farmers.</title>
        <authorList>
            <person name="Varshney R.K."/>
            <person name="Chen W."/>
            <person name="Li Y."/>
            <person name="Bharti A.K."/>
            <person name="Saxena R.K."/>
            <person name="Schlueter J.A."/>
            <person name="Donoghue M.T."/>
            <person name="Azam S."/>
            <person name="Fan G."/>
            <person name="Whaley A.M."/>
            <person name="Farmer A.D."/>
            <person name="Sheridan J."/>
            <person name="Iwata A."/>
            <person name="Tuteja R."/>
            <person name="Penmetsa R.V."/>
            <person name="Wu W."/>
            <person name="Upadhyaya H.D."/>
            <person name="Yang S.P."/>
            <person name="Shah T."/>
            <person name="Saxena K.B."/>
            <person name="Michael T."/>
            <person name="McCombie W.R."/>
            <person name="Yang B."/>
            <person name="Zhang G."/>
            <person name="Yang H."/>
            <person name="Wang J."/>
            <person name="Spillane C."/>
            <person name="Cook D.R."/>
            <person name="May G.D."/>
            <person name="Xu X."/>
            <person name="Jackson S.A."/>
        </authorList>
    </citation>
    <scope>NUCLEOTIDE SEQUENCE [LARGE SCALE GENOMIC DNA]</scope>
    <source>
        <strain evidence="2">cv. Asha</strain>
    </source>
</reference>